<comment type="caution">
    <text evidence="1">The sequence shown here is derived from an EMBL/GenBank/DDBJ whole genome shotgun (WGS) entry which is preliminary data.</text>
</comment>
<dbReference type="EMBL" id="CM056744">
    <property type="protein sequence ID" value="KAJ8666750.1"/>
    <property type="molecule type" value="Genomic_DNA"/>
</dbReference>
<name>A0ACC2NAS9_9HYME</name>
<dbReference type="Proteomes" id="UP001239111">
    <property type="component" value="Chromosome 4"/>
</dbReference>
<evidence type="ECO:0000313" key="1">
    <source>
        <dbReference type="EMBL" id="KAJ8666750.1"/>
    </source>
</evidence>
<proteinExistence type="predicted"/>
<organism evidence="1 2">
    <name type="scientific">Eretmocerus hayati</name>
    <dbReference type="NCBI Taxonomy" id="131215"/>
    <lineage>
        <taxon>Eukaryota</taxon>
        <taxon>Metazoa</taxon>
        <taxon>Ecdysozoa</taxon>
        <taxon>Arthropoda</taxon>
        <taxon>Hexapoda</taxon>
        <taxon>Insecta</taxon>
        <taxon>Pterygota</taxon>
        <taxon>Neoptera</taxon>
        <taxon>Endopterygota</taxon>
        <taxon>Hymenoptera</taxon>
        <taxon>Apocrita</taxon>
        <taxon>Proctotrupomorpha</taxon>
        <taxon>Chalcidoidea</taxon>
        <taxon>Aphelinidae</taxon>
        <taxon>Aphelininae</taxon>
        <taxon>Eretmocerus</taxon>
    </lineage>
</organism>
<gene>
    <name evidence="1" type="ORF">QAD02_008412</name>
</gene>
<reference evidence="1" key="1">
    <citation type="submission" date="2023-04" db="EMBL/GenBank/DDBJ databases">
        <title>A chromosome-level genome assembly of the parasitoid wasp Eretmocerus hayati.</title>
        <authorList>
            <person name="Zhong Y."/>
            <person name="Liu S."/>
            <person name="Liu Y."/>
        </authorList>
    </citation>
    <scope>NUCLEOTIDE SEQUENCE</scope>
    <source>
        <strain evidence="1">ZJU_SS_LIU_2023</strain>
    </source>
</reference>
<keyword evidence="2" id="KW-1185">Reference proteome</keyword>
<protein>
    <submittedName>
        <fullName evidence="1">Uncharacterized protein</fullName>
    </submittedName>
</protein>
<evidence type="ECO:0000313" key="2">
    <source>
        <dbReference type="Proteomes" id="UP001239111"/>
    </source>
</evidence>
<sequence>MVVLECEGLTAAGLMNYLDNGLATDAKDEFGDEPNDPGQSLREAIKKGESDILKVLLQHGAELQNVDNLDGLIVDSLMKDDTDLVKTMLEHNLDPNISLESHDRCILNYAIKNDKEDLIELCLDLNSDVNIPNYLGHTAIFLAVEEGNKSLMGRLVSNGAKLDIWDNAGFYLLTWAIIYEREEITMELLHLGIDITKHDIPNLRGNAPQAALSMNRLKIVDALITRGIDLCAMNVKNENILDECLACMRSKIYPPATCDHIFNMLVLRGAKVSDMRYYPFLPEGFFMYATESMINLLCELGLQIRGQSEVAEALTPLHEAYYNPDPNVLEILVKKYQIDINMRDHLGNSVIYIAANEYNVVKLHQLFKLGANLHHRNNVNQPALLYAVNRNRLETACEWLKKRSDLNSILFVPSYVVEGKLIDYQTSIVKSLTLEYATGRLQEIEDRFIHEFPSYLPIYEVHAAELREMRIYSINGVSLLQMLKVTSKSTLGSDEFIVGIIEQVNLGDIFPLYWADIVKKISRCADHQKLVEDASLKLCGLSSFDKDNHKYVLDTICGYLSRFDLLKLSEV</sequence>
<accession>A0ACC2NAS9</accession>